<dbReference type="PANTHER" id="PTHR21180:SF32">
    <property type="entry name" value="ENDONUCLEASE_EXONUCLEASE_PHOSPHATASE FAMILY DOMAIN-CONTAINING PROTEIN 1"/>
    <property type="match status" value="1"/>
</dbReference>
<reference evidence="2 3" key="1">
    <citation type="submission" date="2016-09" db="EMBL/GenBank/DDBJ databases">
        <title>Pseudoalteromonas amylolytica sp. nov., isolated from the surface seawater.</title>
        <authorList>
            <person name="Wu Y.-H."/>
            <person name="Cheng H."/>
            <person name="Jin X.-B."/>
            <person name="Wang C.-S."/>
            <person name="Xu X.-W."/>
        </authorList>
    </citation>
    <scope>NUCLEOTIDE SEQUENCE [LARGE SCALE GENOMIC DNA]</scope>
    <source>
        <strain evidence="2 3">JW1</strain>
    </source>
</reference>
<dbReference type="Proteomes" id="UP000179786">
    <property type="component" value="Unassembled WGS sequence"/>
</dbReference>
<organism evidence="2 3">
    <name type="scientific">Pseudoalteromonas amylolytica</name>
    <dbReference type="NCBI Taxonomy" id="1859457"/>
    <lineage>
        <taxon>Bacteria</taxon>
        <taxon>Pseudomonadati</taxon>
        <taxon>Pseudomonadota</taxon>
        <taxon>Gammaproteobacteria</taxon>
        <taxon>Alteromonadales</taxon>
        <taxon>Pseudoalteromonadaceae</taxon>
        <taxon>Pseudoalteromonas</taxon>
    </lineage>
</organism>
<dbReference type="GO" id="GO:0015627">
    <property type="term" value="C:type II protein secretion system complex"/>
    <property type="evidence" value="ECO:0007669"/>
    <property type="project" value="TreeGrafter"/>
</dbReference>
<dbReference type="NCBIfam" id="TIGR00426">
    <property type="entry name" value="competence protein ComEA helix-hairpin-helix repeat region"/>
    <property type="match status" value="1"/>
</dbReference>
<dbReference type="Gene3D" id="1.10.150.280">
    <property type="entry name" value="AF1531-like domain"/>
    <property type="match status" value="1"/>
</dbReference>
<dbReference type="PANTHER" id="PTHR21180">
    <property type="entry name" value="ENDONUCLEASE/EXONUCLEASE/PHOSPHATASE FAMILY DOMAIN-CONTAINING PROTEIN 1"/>
    <property type="match status" value="1"/>
</dbReference>
<feature type="domain" description="Helix-hairpin-helix DNA-binding motif class 1" evidence="1">
    <location>
        <begin position="79"/>
        <end position="98"/>
    </location>
</feature>
<dbReference type="EMBL" id="MKJU01000025">
    <property type="protein sequence ID" value="OHU91655.1"/>
    <property type="molecule type" value="Genomic_DNA"/>
</dbReference>
<protein>
    <recommendedName>
        <fullName evidence="1">Helix-hairpin-helix DNA-binding motif class 1 domain-containing protein</fullName>
    </recommendedName>
</protein>
<evidence type="ECO:0000313" key="2">
    <source>
        <dbReference type="EMBL" id="OHU91655.1"/>
    </source>
</evidence>
<sequence length="101" mass="10853">MQSIILVVTLIIGFGLNYNVAAQQLNKSTSVKVVDSSGHLVDVNSASLEELAKLPGVGQKKAQAIIDYRQTNGRFVDLDGLQQVKGIGSRIAAKLEGKIRF</sequence>
<name>A0A1S1MSH3_9GAMM</name>
<dbReference type="SMART" id="SM00278">
    <property type="entry name" value="HhH1"/>
    <property type="match status" value="2"/>
</dbReference>
<dbReference type="GO" id="GO:0003677">
    <property type="term" value="F:DNA binding"/>
    <property type="evidence" value="ECO:0007669"/>
    <property type="project" value="InterPro"/>
</dbReference>
<feature type="domain" description="Helix-hairpin-helix DNA-binding motif class 1" evidence="1">
    <location>
        <begin position="49"/>
        <end position="68"/>
    </location>
</feature>
<accession>A0A1S1MSH3</accession>
<dbReference type="STRING" id="1859457.BET10_08625"/>
<dbReference type="Pfam" id="PF12836">
    <property type="entry name" value="HHH_3"/>
    <property type="match status" value="1"/>
</dbReference>
<keyword evidence="3" id="KW-1185">Reference proteome</keyword>
<evidence type="ECO:0000313" key="3">
    <source>
        <dbReference type="Proteomes" id="UP000179786"/>
    </source>
</evidence>
<comment type="caution">
    <text evidence="2">The sequence shown here is derived from an EMBL/GenBank/DDBJ whole genome shotgun (WGS) entry which is preliminary data.</text>
</comment>
<dbReference type="InterPro" id="IPR010994">
    <property type="entry name" value="RuvA_2-like"/>
</dbReference>
<dbReference type="GO" id="GO:0015628">
    <property type="term" value="P:protein secretion by the type II secretion system"/>
    <property type="evidence" value="ECO:0007669"/>
    <property type="project" value="TreeGrafter"/>
</dbReference>
<dbReference type="SUPFAM" id="SSF47781">
    <property type="entry name" value="RuvA domain 2-like"/>
    <property type="match status" value="1"/>
</dbReference>
<dbReference type="InterPro" id="IPR051675">
    <property type="entry name" value="Endo/Exo/Phosphatase_dom_1"/>
</dbReference>
<proteinExistence type="predicted"/>
<gene>
    <name evidence="2" type="ORF">BET10_08625</name>
</gene>
<dbReference type="InterPro" id="IPR004509">
    <property type="entry name" value="Competence_ComEA_HhH"/>
</dbReference>
<dbReference type="GO" id="GO:0006281">
    <property type="term" value="P:DNA repair"/>
    <property type="evidence" value="ECO:0007669"/>
    <property type="project" value="InterPro"/>
</dbReference>
<evidence type="ECO:0000259" key="1">
    <source>
        <dbReference type="SMART" id="SM00278"/>
    </source>
</evidence>
<dbReference type="AlphaFoldDB" id="A0A1S1MSH3"/>
<dbReference type="InterPro" id="IPR003583">
    <property type="entry name" value="Hlx-hairpin-Hlx_DNA-bd_motif"/>
</dbReference>